<dbReference type="Gene3D" id="3.40.50.1860">
    <property type="match status" value="1"/>
</dbReference>
<dbReference type="AlphaFoldDB" id="X1RL78"/>
<dbReference type="GO" id="GO:0047661">
    <property type="term" value="F:amino-acid racemase activity"/>
    <property type="evidence" value="ECO:0007669"/>
    <property type="project" value="InterPro"/>
</dbReference>
<dbReference type="InterPro" id="IPR004380">
    <property type="entry name" value="Asp_race"/>
</dbReference>
<protein>
    <recommendedName>
        <fullName evidence="3">Aspartate racemase</fullName>
    </recommendedName>
</protein>
<dbReference type="InterPro" id="IPR015942">
    <property type="entry name" value="Asp/Glu/hydantoin_racemase"/>
</dbReference>
<comment type="similarity">
    <text evidence="1">Belongs to the aspartate/glutamate racemases family.</text>
</comment>
<sequence>MKTIGLIGGMSWESTAEYYRIINEAVKKRLGGLHSAKSVMYSLDFEEIEQLQTEGRWDEATDSMVDAAKRVEKAGADFVLICTNTMHKMAQEVEA</sequence>
<comment type="caution">
    <text evidence="2">The sequence shown here is derived from an EMBL/GenBank/DDBJ whole genome shotgun (WGS) entry which is preliminary data.</text>
</comment>
<dbReference type="EMBL" id="BARV01043518">
    <property type="protein sequence ID" value="GAI63920.1"/>
    <property type="molecule type" value="Genomic_DNA"/>
</dbReference>
<proteinExistence type="inferred from homology"/>
<feature type="non-terminal residue" evidence="2">
    <location>
        <position position="95"/>
    </location>
</feature>
<organism evidence="2">
    <name type="scientific">marine sediment metagenome</name>
    <dbReference type="NCBI Taxonomy" id="412755"/>
    <lineage>
        <taxon>unclassified sequences</taxon>
        <taxon>metagenomes</taxon>
        <taxon>ecological metagenomes</taxon>
    </lineage>
</organism>
<accession>X1RL78</accession>
<dbReference type="Pfam" id="PF01177">
    <property type="entry name" value="Asp_Glu_race"/>
    <property type="match status" value="1"/>
</dbReference>
<reference evidence="2" key="1">
    <citation type="journal article" date="2014" name="Front. Microbiol.">
        <title>High frequency of phylogenetically diverse reductive dehalogenase-homologous genes in deep subseafloor sedimentary metagenomes.</title>
        <authorList>
            <person name="Kawai M."/>
            <person name="Futagami T."/>
            <person name="Toyoda A."/>
            <person name="Takaki Y."/>
            <person name="Nishi S."/>
            <person name="Hori S."/>
            <person name="Arai W."/>
            <person name="Tsubouchi T."/>
            <person name="Morono Y."/>
            <person name="Uchiyama I."/>
            <person name="Ito T."/>
            <person name="Fujiyama A."/>
            <person name="Inagaki F."/>
            <person name="Takami H."/>
        </authorList>
    </citation>
    <scope>NUCLEOTIDE SEQUENCE</scope>
    <source>
        <strain evidence="2">Expedition CK06-06</strain>
    </source>
</reference>
<evidence type="ECO:0000256" key="1">
    <source>
        <dbReference type="ARBA" id="ARBA00007847"/>
    </source>
</evidence>
<gene>
    <name evidence="2" type="ORF">S06H3_64925</name>
</gene>
<dbReference type="InterPro" id="IPR001920">
    <property type="entry name" value="Asp/Glu_race"/>
</dbReference>
<dbReference type="SUPFAM" id="SSF53681">
    <property type="entry name" value="Aspartate/glutamate racemase"/>
    <property type="match status" value="1"/>
</dbReference>
<name>X1RL78_9ZZZZ</name>
<dbReference type="NCBIfam" id="TIGR00035">
    <property type="entry name" value="asp_race"/>
    <property type="match status" value="1"/>
</dbReference>
<evidence type="ECO:0008006" key="3">
    <source>
        <dbReference type="Google" id="ProtNLM"/>
    </source>
</evidence>
<evidence type="ECO:0000313" key="2">
    <source>
        <dbReference type="EMBL" id="GAI63920.1"/>
    </source>
</evidence>